<dbReference type="AlphaFoldDB" id="A0AAD0HRE4"/>
<evidence type="ECO:0000313" key="2">
    <source>
        <dbReference type="Proteomes" id="UP000264960"/>
    </source>
</evidence>
<accession>A0AAD0HRE4</accession>
<dbReference type="Proteomes" id="UP000264960">
    <property type="component" value="Chromosome"/>
</dbReference>
<evidence type="ECO:0000313" key="1">
    <source>
        <dbReference type="EMBL" id="AVM25982.1"/>
    </source>
</evidence>
<gene>
    <name evidence="1" type="ORF">C5695_19835</name>
</gene>
<reference evidence="1 2" key="1">
    <citation type="submission" date="2018-02" db="EMBL/GenBank/DDBJ databases">
        <title>The complete genome of two Bacillus pumilus strains from Cuatro Cienegas, Coahuila, Mexico.</title>
        <authorList>
            <person name="Zarza E."/>
            <person name="Alcaraz L.D."/>
            <person name="Aguilar-Salinas B."/>
            <person name="Islas A."/>
            <person name="Olmedo-Alvarez G."/>
        </authorList>
    </citation>
    <scope>NUCLEOTIDE SEQUENCE [LARGE SCALE GENOMIC DNA]</scope>
    <source>
        <strain evidence="1 2">145</strain>
    </source>
</reference>
<dbReference type="RefSeq" id="WP_117732774.1">
    <property type="nucleotide sequence ID" value="NZ_CP027116.1"/>
</dbReference>
<proteinExistence type="predicted"/>
<protein>
    <submittedName>
        <fullName evidence="1">Uncharacterized protein</fullName>
    </submittedName>
</protein>
<name>A0AAD0HRE4_BACPU</name>
<dbReference type="EMBL" id="CP027116">
    <property type="protein sequence ID" value="AVM25982.1"/>
    <property type="molecule type" value="Genomic_DNA"/>
</dbReference>
<sequence>MSKLKMWIVSILTVLVIGGGGWTAYQAIAQKNSLNHSYAFAYKTKDRMSWFKVSESKGKVTGHLNEKYIEEVRWHPHIYKKQFVVTGSSKENGYEFKVTQGKETIVYDVHFSGKDLSVKKQGEKKSTIYKAINQKKLEKYHKDIQKRYDYLFDSAEDRFYDSMRNFKEKVAKVYGFLYTAKDKQLLLQVKTMHIELGWSGSLLITTVPGEDCKPYKEMRLEVSGDTDGRNFEMGHEPSIEDGIIKGSTDRDVKSIKLPFKMTGGTVELKAVTKQEYQKQAKAFKKQAEERKK</sequence>
<organism evidence="1 2">
    <name type="scientific">Bacillus pumilus</name>
    <name type="common">Bacillus mesentericus</name>
    <dbReference type="NCBI Taxonomy" id="1408"/>
    <lineage>
        <taxon>Bacteria</taxon>
        <taxon>Bacillati</taxon>
        <taxon>Bacillota</taxon>
        <taxon>Bacilli</taxon>
        <taxon>Bacillales</taxon>
        <taxon>Bacillaceae</taxon>
        <taxon>Bacillus</taxon>
    </lineage>
</organism>